<keyword evidence="4" id="KW-1185">Reference proteome</keyword>
<sequence>MAPTPAAGKRGSAVSTAAPPPHVARGDPVRASQAAPSRHSGTQPDRQRGSPEAQQRQNKVAQQRQNEAAQPRQNETAQQRQTAAAQQRQNEAAQQRQNEEAQQRQNEAAQQRQNEAAQQRQNAAAQQRQTKGAPPQNPDQKGSPPHTEGGSPLHLKQPNLQHLQTSEEEHDPMDEGQFESEGQGRHLENIPLRSPQLPQPGEFVPGIPFILRSQATEDELSATPTFARYAAPSPEWASSPENFGTDEMAVKRPPVSEPLWHAHLQNLPTKEDFKSLIAEVKEAFRSEISEIRRDIQGMTQKIDHLEAGQADSRRQIAHTQHTLHSHSVTLQDMARHLEDLDNRGRRNNIRVRGLSEVEGKEDVHATLQALFSTLLGEPETQLYQDLSGITLQKRRILRPLLDILRQHDISYRWNFPFALSATKDGITATLSTMEELQEFCDIWNIPTPRLDDWGDLPPQMRQTQNKTQLQQKRRRPRTRAPSQDSYD</sequence>
<feature type="compositionally biased region" description="Low complexity" evidence="2">
    <location>
        <begin position="53"/>
        <end position="96"/>
    </location>
</feature>
<proteinExistence type="predicted"/>
<dbReference type="InterPro" id="IPR004244">
    <property type="entry name" value="Transposase_22"/>
</dbReference>
<feature type="compositionally biased region" description="Polar residues" evidence="2">
    <location>
        <begin position="460"/>
        <end position="470"/>
    </location>
</feature>
<dbReference type="EMBL" id="WNYA01000005">
    <property type="protein sequence ID" value="KAG8571259.1"/>
    <property type="molecule type" value="Genomic_DNA"/>
</dbReference>
<feature type="coiled-coil region" evidence="1">
    <location>
        <begin position="281"/>
        <end position="308"/>
    </location>
</feature>
<organism evidence="3 4">
    <name type="scientific">Engystomops pustulosus</name>
    <name type="common">Tungara frog</name>
    <name type="synonym">Physalaemus pustulosus</name>
    <dbReference type="NCBI Taxonomy" id="76066"/>
    <lineage>
        <taxon>Eukaryota</taxon>
        <taxon>Metazoa</taxon>
        <taxon>Chordata</taxon>
        <taxon>Craniata</taxon>
        <taxon>Vertebrata</taxon>
        <taxon>Euteleostomi</taxon>
        <taxon>Amphibia</taxon>
        <taxon>Batrachia</taxon>
        <taxon>Anura</taxon>
        <taxon>Neobatrachia</taxon>
        <taxon>Hyloidea</taxon>
        <taxon>Leptodactylidae</taxon>
        <taxon>Leiuperinae</taxon>
        <taxon>Engystomops</taxon>
    </lineage>
</organism>
<feature type="region of interest" description="Disordered" evidence="2">
    <location>
        <begin position="453"/>
        <end position="487"/>
    </location>
</feature>
<dbReference type="PANTHER" id="PTHR11505">
    <property type="entry name" value="L1 TRANSPOSABLE ELEMENT-RELATED"/>
    <property type="match status" value="1"/>
</dbReference>
<evidence type="ECO:0000256" key="1">
    <source>
        <dbReference type="SAM" id="Coils"/>
    </source>
</evidence>
<protein>
    <submittedName>
        <fullName evidence="3">Uncharacterized protein</fullName>
    </submittedName>
</protein>
<name>A0AAV7BFN1_ENGPU</name>
<reference evidence="3" key="1">
    <citation type="thesis" date="2020" institute="ProQuest LLC" country="789 East Eisenhower Parkway, Ann Arbor, MI, USA">
        <title>Comparative Genomics and Chromosome Evolution.</title>
        <authorList>
            <person name="Mudd A.B."/>
        </authorList>
    </citation>
    <scope>NUCLEOTIDE SEQUENCE</scope>
    <source>
        <strain evidence="3">237g6f4</strain>
        <tissue evidence="3">Blood</tissue>
    </source>
</reference>
<gene>
    <name evidence="3" type="ORF">GDO81_011568</name>
</gene>
<evidence type="ECO:0000256" key="2">
    <source>
        <dbReference type="SAM" id="MobiDB-lite"/>
    </source>
</evidence>
<feature type="compositionally biased region" description="Acidic residues" evidence="2">
    <location>
        <begin position="166"/>
        <end position="178"/>
    </location>
</feature>
<evidence type="ECO:0000313" key="3">
    <source>
        <dbReference type="EMBL" id="KAG8571259.1"/>
    </source>
</evidence>
<comment type="caution">
    <text evidence="3">The sequence shown here is derived from an EMBL/GenBank/DDBJ whole genome shotgun (WGS) entry which is preliminary data.</text>
</comment>
<dbReference type="Proteomes" id="UP000824782">
    <property type="component" value="Unassembled WGS sequence"/>
</dbReference>
<dbReference type="Gene3D" id="3.30.250.20">
    <property type="entry name" value="L1 transposable element, C-terminal domain"/>
    <property type="match status" value="1"/>
</dbReference>
<feature type="compositionally biased region" description="Low complexity" evidence="2">
    <location>
        <begin position="103"/>
        <end position="130"/>
    </location>
</feature>
<feature type="region of interest" description="Disordered" evidence="2">
    <location>
        <begin position="1"/>
        <end position="182"/>
    </location>
</feature>
<accession>A0AAV7BFN1</accession>
<dbReference type="InterPro" id="IPR042566">
    <property type="entry name" value="L1_C"/>
</dbReference>
<keyword evidence="1" id="KW-0175">Coiled coil</keyword>
<dbReference type="AlphaFoldDB" id="A0AAV7BFN1"/>
<evidence type="ECO:0000313" key="4">
    <source>
        <dbReference type="Proteomes" id="UP000824782"/>
    </source>
</evidence>